<feature type="compositionally biased region" description="Basic and acidic residues" evidence="1">
    <location>
        <begin position="53"/>
        <end position="67"/>
    </location>
</feature>
<keyword evidence="3" id="KW-1185">Reference proteome</keyword>
<evidence type="ECO:0000313" key="2">
    <source>
        <dbReference type="EMBL" id="GMF41094.1"/>
    </source>
</evidence>
<evidence type="ECO:0000313" key="3">
    <source>
        <dbReference type="Proteomes" id="UP001165121"/>
    </source>
</evidence>
<accession>A0A9W7CSC0</accession>
<protein>
    <submittedName>
        <fullName evidence="2">Unnamed protein product</fullName>
    </submittedName>
</protein>
<sequence>MLRSRKEVPETIATPSPVPVHTTPSSIQSFFDTAVERFLKEQQQASSNLPAAAREHADPKLSGAKDVDMKSLGLGHSHRSEYDPDDWNVDVPARAAVASADSSGAGTVSATRIRVSAISDLKGFSGKDHDEDRARSWFSKVKYPFVRDQAPDSEKCLVFGDVLTGPARNWYRQLSRSTRSDWKGLAKRFQIQYCGRGVSVARQYYHARKRSDESPEYLYRLNVVGLWTQLSIKD</sequence>
<comment type="caution">
    <text evidence="2">The sequence shown here is derived from an EMBL/GenBank/DDBJ whole genome shotgun (WGS) entry which is preliminary data.</text>
</comment>
<evidence type="ECO:0000256" key="1">
    <source>
        <dbReference type="SAM" id="MobiDB-lite"/>
    </source>
</evidence>
<dbReference type="AlphaFoldDB" id="A0A9W7CSC0"/>
<gene>
    <name evidence="2" type="ORF">Pfra01_001286600</name>
</gene>
<reference evidence="2" key="1">
    <citation type="submission" date="2023-04" db="EMBL/GenBank/DDBJ databases">
        <title>Phytophthora fragariaefolia NBRC 109709.</title>
        <authorList>
            <person name="Ichikawa N."/>
            <person name="Sato H."/>
            <person name="Tonouchi N."/>
        </authorList>
    </citation>
    <scope>NUCLEOTIDE SEQUENCE</scope>
    <source>
        <strain evidence="2">NBRC 109709</strain>
    </source>
</reference>
<name>A0A9W7CSC0_9STRA</name>
<proteinExistence type="predicted"/>
<feature type="region of interest" description="Disordered" evidence="1">
    <location>
        <begin position="41"/>
        <end position="67"/>
    </location>
</feature>
<dbReference type="OrthoDB" id="164577at2759"/>
<feature type="region of interest" description="Disordered" evidence="1">
    <location>
        <begin position="1"/>
        <end position="25"/>
    </location>
</feature>
<dbReference type="Proteomes" id="UP001165121">
    <property type="component" value="Unassembled WGS sequence"/>
</dbReference>
<dbReference type="EMBL" id="BSXT01001305">
    <property type="protein sequence ID" value="GMF41094.1"/>
    <property type="molecule type" value="Genomic_DNA"/>
</dbReference>
<organism evidence="2 3">
    <name type="scientific">Phytophthora fragariaefolia</name>
    <dbReference type="NCBI Taxonomy" id="1490495"/>
    <lineage>
        <taxon>Eukaryota</taxon>
        <taxon>Sar</taxon>
        <taxon>Stramenopiles</taxon>
        <taxon>Oomycota</taxon>
        <taxon>Peronosporomycetes</taxon>
        <taxon>Peronosporales</taxon>
        <taxon>Peronosporaceae</taxon>
        <taxon>Phytophthora</taxon>
    </lineage>
</organism>